<evidence type="ECO:0000256" key="7">
    <source>
        <dbReference type="ARBA" id="ARBA00023122"/>
    </source>
</evidence>
<accession>A0A0F5MQH8</accession>
<proteinExistence type="inferred from homology"/>
<dbReference type="PROSITE" id="PS51371">
    <property type="entry name" value="CBS"/>
    <property type="match status" value="2"/>
</dbReference>
<dbReference type="PANTHER" id="PTHR22777:SF32">
    <property type="entry name" value="UPF0053 INNER MEMBRANE PROTEIN YFJD"/>
    <property type="match status" value="1"/>
</dbReference>
<evidence type="ECO:0000256" key="8">
    <source>
        <dbReference type="ARBA" id="ARBA00023136"/>
    </source>
</evidence>
<dbReference type="InterPro" id="IPR044751">
    <property type="entry name" value="Ion_transp-like_CBS"/>
</dbReference>
<comment type="caution">
    <text evidence="14">The sequence shown here is derived from an EMBL/GenBank/DDBJ whole genome shotgun (WGS) entry which is preliminary data.</text>
</comment>
<dbReference type="Pfam" id="PF03471">
    <property type="entry name" value="CorC_HlyC"/>
    <property type="match status" value="1"/>
</dbReference>
<dbReference type="InterPro" id="IPR005170">
    <property type="entry name" value="Transptr-assoc_dom"/>
</dbReference>
<dbReference type="Gene3D" id="3.30.465.10">
    <property type="match status" value="1"/>
</dbReference>
<feature type="domain" description="CNNM transmembrane" evidence="13">
    <location>
        <begin position="1"/>
        <end position="176"/>
    </location>
</feature>
<evidence type="ECO:0000313" key="15">
    <source>
        <dbReference type="Proteomes" id="UP000033358"/>
    </source>
</evidence>
<feature type="transmembrane region" description="Helical" evidence="11">
    <location>
        <begin position="60"/>
        <end position="79"/>
    </location>
</feature>
<dbReference type="InterPro" id="IPR016169">
    <property type="entry name" value="FAD-bd_PCMH_sub2"/>
</dbReference>
<keyword evidence="3" id="KW-1003">Cell membrane</keyword>
<evidence type="ECO:0000256" key="1">
    <source>
        <dbReference type="ARBA" id="ARBA00004651"/>
    </source>
</evidence>
<dbReference type="SMART" id="SM01091">
    <property type="entry name" value="CorC_HlyC"/>
    <property type="match status" value="1"/>
</dbReference>
<keyword evidence="6 10" id="KW-1133">Transmembrane helix</keyword>
<dbReference type="AlphaFoldDB" id="A0A0F5MQH8"/>
<dbReference type="Pfam" id="PF01595">
    <property type="entry name" value="CNNM"/>
    <property type="match status" value="1"/>
</dbReference>
<protein>
    <submittedName>
        <fullName evidence="14">Magnesium and cobalt efflux protein CorC</fullName>
    </submittedName>
</protein>
<evidence type="ECO:0000313" key="14">
    <source>
        <dbReference type="EMBL" id="KKB96292.1"/>
    </source>
</evidence>
<dbReference type="InterPro" id="IPR000644">
    <property type="entry name" value="CBS_dom"/>
</dbReference>
<keyword evidence="4 10" id="KW-0812">Transmembrane</keyword>
<dbReference type="PATRIC" id="fig|1607817.3.peg.614"/>
<sequence>MESVFFSIVSLVILIIVSGFFAGAETALTGVSQATIHRLKSEGNSRAKMVSILRKDKEKLISALLLGNTSCNTFASFLAAHIAEKLFADEFAWIFGIIMACIIFVFAEVLPKSYAFENAEKFSLSTAPILYNIVRIVNPFVSSVQLLVNYLLSKFTTNKEKASYHSVKEELRGAIELHHHEGLVIKNDRDMLGGILDMKDIEVSAVMIHRSNVVSINIDATISEIIAKAVDSKHTRLPLWKDDPDNIVGVLNIKDLLKEISDHSDDINAIDIASIASKPWFVPENSSLSEQLAEFRKKRNHFALVIDEYGALLGLVTLENIIEEIVGEIDDEHDEVRDDIVLEEDGSYKITGISSLRDVNRQLDWSLPTENASTIAGLIMNETERVPKIGEILILHGVKFTILEKHYNQIKSVKAQVIIIDEDIY</sequence>
<dbReference type="Proteomes" id="UP000033358">
    <property type="component" value="Unassembled WGS sequence"/>
</dbReference>
<keyword evidence="5" id="KW-0677">Repeat</keyword>
<dbReference type="GO" id="GO:0050660">
    <property type="term" value="F:flavin adenine dinucleotide binding"/>
    <property type="evidence" value="ECO:0007669"/>
    <property type="project" value="InterPro"/>
</dbReference>
<organism evidence="14 15">
    <name type="scientific">Candidatus Arcanibacter lacustris</name>
    <dbReference type="NCBI Taxonomy" id="1607817"/>
    <lineage>
        <taxon>Bacteria</taxon>
        <taxon>Pseudomonadati</taxon>
        <taxon>Pseudomonadota</taxon>
        <taxon>Alphaproteobacteria</taxon>
        <taxon>Rickettsiales</taxon>
        <taxon>Candidatus Arcanibacter</taxon>
    </lineage>
</organism>
<dbReference type="Gene3D" id="3.10.580.10">
    <property type="entry name" value="CBS-domain"/>
    <property type="match status" value="1"/>
</dbReference>
<dbReference type="Pfam" id="PF00571">
    <property type="entry name" value="CBS"/>
    <property type="match status" value="2"/>
</dbReference>
<dbReference type="PROSITE" id="PS51846">
    <property type="entry name" value="CNNM"/>
    <property type="match status" value="1"/>
</dbReference>
<feature type="transmembrane region" description="Helical" evidence="11">
    <location>
        <begin position="91"/>
        <end position="109"/>
    </location>
</feature>
<dbReference type="SUPFAM" id="SSF54631">
    <property type="entry name" value="CBS-domain pair"/>
    <property type="match status" value="1"/>
</dbReference>
<name>A0A0F5MQH8_9RICK</name>
<dbReference type="InterPro" id="IPR036318">
    <property type="entry name" value="FAD-bd_PCMH-like_sf"/>
</dbReference>
<dbReference type="InterPro" id="IPR002550">
    <property type="entry name" value="CNNM"/>
</dbReference>
<dbReference type="EMBL" id="JYHA01000093">
    <property type="protein sequence ID" value="KKB96292.1"/>
    <property type="molecule type" value="Genomic_DNA"/>
</dbReference>
<evidence type="ECO:0000256" key="3">
    <source>
        <dbReference type="ARBA" id="ARBA00022475"/>
    </source>
</evidence>
<evidence type="ECO:0000256" key="10">
    <source>
        <dbReference type="PROSITE-ProRule" id="PRU01193"/>
    </source>
</evidence>
<feature type="domain" description="CBS" evidence="12">
    <location>
        <begin position="207"/>
        <end position="267"/>
    </location>
</feature>
<comment type="similarity">
    <text evidence="2">Belongs to the UPF0053 family. Hemolysin C subfamily.</text>
</comment>
<evidence type="ECO:0000256" key="4">
    <source>
        <dbReference type="ARBA" id="ARBA00022692"/>
    </source>
</evidence>
<comment type="subcellular location">
    <subcellularLocation>
        <location evidence="1">Cell membrane</location>
        <topology evidence="1">Multi-pass membrane protein</topology>
    </subcellularLocation>
</comment>
<dbReference type="SUPFAM" id="SSF56176">
    <property type="entry name" value="FAD-binding/transporter-associated domain-like"/>
    <property type="match status" value="1"/>
</dbReference>
<evidence type="ECO:0000256" key="9">
    <source>
        <dbReference type="PROSITE-ProRule" id="PRU00703"/>
    </source>
</evidence>
<keyword evidence="7 9" id="KW-0129">CBS domain</keyword>
<dbReference type="PANTHER" id="PTHR22777">
    <property type="entry name" value="HEMOLYSIN-RELATED"/>
    <property type="match status" value="1"/>
</dbReference>
<dbReference type="InterPro" id="IPR046342">
    <property type="entry name" value="CBS_dom_sf"/>
</dbReference>
<evidence type="ECO:0000259" key="13">
    <source>
        <dbReference type="PROSITE" id="PS51846"/>
    </source>
</evidence>
<keyword evidence="15" id="KW-1185">Reference proteome</keyword>
<reference evidence="14 15" key="1">
    <citation type="submission" date="2015-02" db="EMBL/GenBank/DDBJ databases">
        <title>Single cell genomics of a rare environmental alphaproteobacterium provides unique insights into Rickettsiaceae evolution.</title>
        <authorList>
            <person name="Martijn J."/>
            <person name="Schulz F."/>
            <person name="Zaremba-Niedzwiedzka K."/>
            <person name="Viklund J."/>
            <person name="Stepanauskas R."/>
            <person name="Andersson S.G.E."/>
            <person name="Horn M."/>
            <person name="Guy L."/>
            <person name="Ettema T.J.G."/>
        </authorList>
    </citation>
    <scope>NUCLEOTIDE SEQUENCE [LARGE SCALE GENOMIC DNA]</scope>
    <source>
        <strain evidence="14 15">SCGC AAA041-L04</strain>
    </source>
</reference>
<dbReference type="CDD" id="cd04590">
    <property type="entry name" value="CBS_pair_CorC_HlyC_assoc"/>
    <property type="match status" value="1"/>
</dbReference>
<evidence type="ECO:0000256" key="11">
    <source>
        <dbReference type="SAM" id="Phobius"/>
    </source>
</evidence>
<gene>
    <name evidence="14" type="primary">corC</name>
    <name evidence="14" type="ORF">SZ25_00614</name>
</gene>
<dbReference type="FunFam" id="3.10.580.10:FF:000002">
    <property type="entry name" value="Magnesium/cobalt efflux protein CorC"/>
    <property type="match status" value="1"/>
</dbReference>
<dbReference type="GO" id="GO:0005886">
    <property type="term" value="C:plasma membrane"/>
    <property type="evidence" value="ECO:0007669"/>
    <property type="project" value="UniProtKB-SubCell"/>
</dbReference>
<evidence type="ECO:0000256" key="2">
    <source>
        <dbReference type="ARBA" id="ARBA00006446"/>
    </source>
</evidence>
<keyword evidence="8 10" id="KW-0472">Membrane</keyword>
<feature type="domain" description="CBS" evidence="12">
    <location>
        <begin position="275"/>
        <end position="335"/>
    </location>
</feature>
<evidence type="ECO:0000256" key="5">
    <source>
        <dbReference type="ARBA" id="ARBA00022737"/>
    </source>
</evidence>
<dbReference type="SMART" id="SM00116">
    <property type="entry name" value="CBS"/>
    <property type="match status" value="2"/>
</dbReference>
<evidence type="ECO:0000259" key="12">
    <source>
        <dbReference type="PROSITE" id="PS51371"/>
    </source>
</evidence>
<evidence type="ECO:0000256" key="6">
    <source>
        <dbReference type="ARBA" id="ARBA00022989"/>
    </source>
</evidence>